<feature type="repeat" description="PPR" evidence="3">
    <location>
        <begin position="455"/>
        <end position="489"/>
    </location>
</feature>
<dbReference type="Proteomes" id="UP000187406">
    <property type="component" value="Unassembled WGS sequence"/>
</dbReference>
<sequence length="717" mass="81283">MKVSFSVISVSLARLKLIFGRKNSSRFLLSRNLAFSSLSVLEDDNAALENLLYADDCPSPSAQCNVAEDTEHNEFSSGEPIFPDVIDKVSLIFKNQKVDDDMNVIKSVLKNRGWNVGYENGFQVDLDEFNIIQILNDLFEETLDAALALYFFRWSEYYIGSEHTIRSVCKMIHILVSGNMNHRAVDLVVHIVRSNIKEVFHNLVLKILYETHTKREVLEIVYNMLVDCYIKENMVNVALEIKCKMKQLNLFPTIKLCNSLLKALLGSQKLELAWELVEEMMTQGISLNVYIISLFIAAYSKGNVESAWKLLLEMKRFGIYPDVVAYTIVVDCLCKMYCLERATSILFKMTQLGISLDSVIISSVVDGYCKVGKLERAITILKYFNLTPNVFVYNSLMSNSRLVEVAFLFNEMHELGFLPDCVNYTTIIGSYCKVGDIRKAFQYLGKMLKSGVKPSVVTFTLLIDTYCKCGDMEMANSLFHKMLTESLEPDVITYNALIDGYGKKGQLHKAFEVLSTMRSGGVSPDVVTYNILIHSLVKRGFVNEAKYLFDELLRRGFSPDVVTFTNVIDGLSKQGNFEEAFFVWFYMSEQHMKPDVVSCSALLNGYCRARRMEEAYALFLKMLDVGLNPDLILFNTLIHGFCSVGCMDDASSLVSMMVRQGILPNTATHRAFVFGFEKKWVKNPEESAAFKLQEILLTHGIHVDVDEFIASIEHPIS</sequence>
<dbReference type="PROSITE" id="PS51375">
    <property type="entry name" value="PPR"/>
    <property type="match status" value="10"/>
</dbReference>
<gene>
    <name evidence="4" type="ORF">CFOL_v3_23769</name>
</gene>
<dbReference type="AlphaFoldDB" id="A0A1Q3CJL3"/>
<dbReference type="OrthoDB" id="185373at2759"/>
<dbReference type="Pfam" id="PF13041">
    <property type="entry name" value="PPR_2"/>
    <property type="match status" value="5"/>
</dbReference>
<feature type="repeat" description="PPR" evidence="3">
    <location>
        <begin position="420"/>
        <end position="454"/>
    </location>
</feature>
<dbReference type="InParanoid" id="A0A1Q3CJL3"/>
<feature type="repeat" description="PPR" evidence="3">
    <location>
        <begin position="253"/>
        <end position="287"/>
    </location>
</feature>
<feature type="repeat" description="PPR" evidence="3">
    <location>
        <begin position="490"/>
        <end position="524"/>
    </location>
</feature>
<feature type="repeat" description="PPR" evidence="3">
    <location>
        <begin position="218"/>
        <end position="252"/>
    </location>
</feature>
<feature type="repeat" description="PPR" evidence="3">
    <location>
        <begin position="630"/>
        <end position="664"/>
    </location>
</feature>
<organism evidence="4 5">
    <name type="scientific">Cephalotus follicularis</name>
    <name type="common">Albany pitcher plant</name>
    <dbReference type="NCBI Taxonomy" id="3775"/>
    <lineage>
        <taxon>Eukaryota</taxon>
        <taxon>Viridiplantae</taxon>
        <taxon>Streptophyta</taxon>
        <taxon>Embryophyta</taxon>
        <taxon>Tracheophyta</taxon>
        <taxon>Spermatophyta</taxon>
        <taxon>Magnoliopsida</taxon>
        <taxon>eudicotyledons</taxon>
        <taxon>Gunneridae</taxon>
        <taxon>Pentapetalae</taxon>
        <taxon>rosids</taxon>
        <taxon>fabids</taxon>
        <taxon>Oxalidales</taxon>
        <taxon>Cephalotaceae</taxon>
        <taxon>Cephalotus</taxon>
    </lineage>
</organism>
<evidence type="ECO:0000256" key="1">
    <source>
        <dbReference type="ARBA" id="ARBA00007626"/>
    </source>
</evidence>
<dbReference type="NCBIfam" id="TIGR00756">
    <property type="entry name" value="PPR"/>
    <property type="match status" value="11"/>
</dbReference>
<dbReference type="InterPro" id="IPR002885">
    <property type="entry name" value="PPR_rpt"/>
</dbReference>
<accession>A0A1Q3CJL3</accession>
<dbReference type="PANTHER" id="PTHR47932">
    <property type="entry name" value="ATPASE EXPRESSION PROTEIN 3"/>
    <property type="match status" value="1"/>
</dbReference>
<dbReference type="EMBL" id="BDDD01002157">
    <property type="protein sequence ID" value="GAV80308.1"/>
    <property type="molecule type" value="Genomic_DNA"/>
</dbReference>
<evidence type="ECO:0000313" key="5">
    <source>
        <dbReference type="Proteomes" id="UP000187406"/>
    </source>
</evidence>
<evidence type="ECO:0000256" key="3">
    <source>
        <dbReference type="PROSITE-ProRule" id="PRU00708"/>
    </source>
</evidence>
<evidence type="ECO:0000256" key="2">
    <source>
        <dbReference type="ARBA" id="ARBA00022737"/>
    </source>
</evidence>
<dbReference type="GO" id="GO:0003729">
    <property type="term" value="F:mRNA binding"/>
    <property type="evidence" value="ECO:0007669"/>
    <property type="project" value="TreeGrafter"/>
</dbReference>
<feature type="repeat" description="PPR" evidence="3">
    <location>
        <begin position="595"/>
        <end position="629"/>
    </location>
</feature>
<dbReference type="PANTHER" id="PTHR47932:SF51">
    <property type="entry name" value="PENTACOTRIPEPTIDE-REPEAT REGION OF PRORP DOMAIN-CONTAINING PROTEIN"/>
    <property type="match status" value="1"/>
</dbReference>
<feature type="repeat" description="PPR" evidence="3">
    <location>
        <begin position="560"/>
        <end position="594"/>
    </location>
</feature>
<dbReference type="Gene3D" id="1.25.40.10">
    <property type="entry name" value="Tetratricopeptide repeat domain"/>
    <property type="match status" value="6"/>
</dbReference>
<dbReference type="Pfam" id="PF13812">
    <property type="entry name" value="PPR_3"/>
    <property type="match status" value="1"/>
</dbReference>
<feature type="repeat" description="PPR" evidence="3">
    <location>
        <begin position="322"/>
        <end position="356"/>
    </location>
</feature>
<dbReference type="SUPFAM" id="SSF81901">
    <property type="entry name" value="HCP-like"/>
    <property type="match status" value="1"/>
</dbReference>
<comment type="caution">
    <text evidence="4">The sequence shown here is derived from an EMBL/GenBank/DDBJ whole genome shotgun (WGS) entry which is preliminary data.</text>
</comment>
<comment type="similarity">
    <text evidence="1">Belongs to the PPR family. P subfamily.</text>
</comment>
<protein>
    <submittedName>
        <fullName evidence="4">PPR domain-containing protein/PPR_1 domain-containing protein/PPR_2 domain-containing protein/PPR_3 domain-containing protein</fullName>
    </submittedName>
</protein>
<feature type="repeat" description="PPR" evidence="3">
    <location>
        <begin position="525"/>
        <end position="559"/>
    </location>
</feature>
<dbReference type="Pfam" id="PF01535">
    <property type="entry name" value="PPR"/>
    <property type="match status" value="2"/>
</dbReference>
<proteinExistence type="inferred from homology"/>
<evidence type="ECO:0000313" key="4">
    <source>
        <dbReference type="EMBL" id="GAV80308.1"/>
    </source>
</evidence>
<dbReference type="InterPro" id="IPR011990">
    <property type="entry name" value="TPR-like_helical_dom_sf"/>
</dbReference>
<keyword evidence="5" id="KW-1185">Reference proteome</keyword>
<name>A0A1Q3CJL3_CEPFO</name>
<keyword evidence="2" id="KW-0677">Repeat</keyword>
<reference evidence="5" key="1">
    <citation type="submission" date="2016-04" db="EMBL/GenBank/DDBJ databases">
        <title>Cephalotus genome sequencing.</title>
        <authorList>
            <person name="Fukushima K."/>
            <person name="Hasebe M."/>
            <person name="Fang X."/>
        </authorList>
    </citation>
    <scope>NUCLEOTIDE SEQUENCE [LARGE SCALE GENOMIC DNA]</scope>
    <source>
        <strain evidence="5">cv. St1</strain>
    </source>
</reference>